<protein>
    <recommendedName>
        <fullName evidence="1">Knr4/Smi1-like domain-containing protein</fullName>
    </recommendedName>
</protein>
<sequence length="192" mass="21781">MSGSEEADGDEERRALNTPREWRDFLDEYGDLYREGVDDNDIREFGEEQLEEGGWLGSEPATEEAVAAAEQRLGLRFPPSYRSFLLTTNGWTALRDWIDEVHPCEEVTWMRDTGLGSGLVDLYADEFPDADLVALFRRSLQVASGEDLWLLDPTDVGPDGEWAAHLFQPKYGELESHTSFAGLFHESKDFLE</sequence>
<dbReference type="RefSeq" id="WP_344278949.1">
    <property type="nucleotide sequence ID" value="NZ_BAAAKV010000038.1"/>
</dbReference>
<accession>A0ABP4FJP8</accession>
<evidence type="ECO:0000313" key="2">
    <source>
        <dbReference type="EMBL" id="GAA1180695.1"/>
    </source>
</evidence>
<proteinExistence type="predicted"/>
<dbReference type="Pfam" id="PF09346">
    <property type="entry name" value="SMI1_KNR4"/>
    <property type="match status" value="1"/>
</dbReference>
<dbReference type="InterPro" id="IPR037883">
    <property type="entry name" value="Knr4/Smi1-like_sf"/>
</dbReference>
<dbReference type="EMBL" id="BAAAKV010000038">
    <property type="protein sequence ID" value="GAA1180695.1"/>
    <property type="molecule type" value="Genomic_DNA"/>
</dbReference>
<comment type="caution">
    <text evidence="2">The sequence shown here is derived from an EMBL/GenBank/DDBJ whole genome shotgun (WGS) entry which is preliminary data.</text>
</comment>
<organism evidence="2 3">
    <name type="scientific">Streptomyces hebeiensis</name>
    <dbReference type="NCBI Taxonomy" id="229486"/>
    <lineage>
        <taxon>Bacteria</taxon>
        <taxon>Bacillati</taxon>
        <taxon>Actinomycetota</taxon>
        <taxon>Actinomycetes</taxon>
        <taxon>Kitasatosporales</taxon>
        <taxon>Streptomycetaceae</taxon>
        <taxon>Streptomyces</taxon>
    </lineage>
</organism>
<evidence type="ECO:0000313" key="3">
    <source>
        <dbReference type="Proteomes" id="UP001501371"/>
    </source>
</evidence>
<dbReference type="SUPFAM" id="SSF160631">
    <property type="entry name" value="SMI1/KNR4-like"/>
    <property type="match status" value="1"/>
</dbReference>
<name>A0ABP4FJP8_9ACTN</name>
<dbReference type="InterPro" id="IPR018958">
    <property type="entry name" value="Knr4/Smi1-like_dom"/>
</dbReference>
<dbReference type="SMART" id="SM00860">
    <property type="entry name" value="SMI1_KNR4"/>
    <property type="match status" value="1"/>
</dbReference>
<dbReference type="Gene3D" id="3.40.1580.10">
    <property type="entry name" value="SMI1/KNR4-like"/>
    <property type="match status" value="1"/>
</dbReference>
<feature type="domain" description="Knr4/Smi1-like" evidence="1">
    <location>
        <begin position="60"/>
        <end position="168"/>
    </location>
</feature>
<evidence type="ECO:0000259" key="1">
    <source>
        <dbReference type="SMART" id="SM00860"/>
    </source>
</evidence>
<reference evidence="3" key="1">
    <citation type="journal article" date="2019" name="Int. J. Syst. Evol. Microbiol.">
        <title>The Global Catalogue of Microorganisms (GCM) 10K type strain sequencing project: providing services to taxonomists for standard genome sequencing and annotation.</title>
        <authorList>
            <consortium name="The Broad Institute Genomics Platform"/>
            <consortium name="The Broad Institute Genome Sequencing Center for Infectious Disease"/>
            <person name="Wu L."/>
            <person name="Ma J."/>
        </authorList>
    </citation>
    <scope>NUCLEOTIDE SEQUENCE [LARGE SCALE GENOMIC DNA]</scope>
    <source>
        <strain evidence="3">JCM 12696</strain>
    </source>
</reference>
<keyword evidence="3" id="KW-1185">Reference proteome</keyword>
<dbReference type="Proteomes" id="UP001501371">
    <property type="component" value="Unassembled WGS sequence"/>
</dbReference>
<gene>
    <name evidence="2" type="ORF">GCM10009654_42370</name>
</gene>